<dbReference type="NCBIfam" id="TIGR00552">
    <property type="entry name" value="nadE"/>
    <property type="match status" value="1"/>
</dbReference>
<dbReference type="SUPFAM" id="SSF52402">
    <property type="entry name" value="Adenine nucleotide alpha hydrolases-like"/>
    <property type="match status" value="1"/>
</dbReference>
<evidence type="ECO:0000259" key="11">
    <source>
        <dbReference type="Pfam" id="PF02540"/>
    </source>
</evidence>
<dbReference type="RefSeq" id="WP_135271149.1">
    <property type="nucleotide sequence ID" value="NZ_SRIB01000007.1"/>
</dbReference>
<keyword evidence="5 8" id="KW-0067">ATP-binding</keyword>
<feature type="binding site" evidence="8">
    <location>
        <position position="152"/>
    </location>
    <ligand>
        <name>deamido-NAD(+)</name>
        <dbReference type="ChEBI" id="CHEBI:58437"/>
        <note>ligand shared between two neighboring subunits</note>
    </ligand>
</feature>
<dbReference type="OrthoDB" id="9803818at2"/>
<evidence type="ECO:0000256" key="1">
    <source>
        <dbReference type="ARBA" id="ARBA00005859"/>
    </source>
</evidence>
<dbReference type="Gene3D" id="3.40.50.620">
    <property type="entry name" value="HUPs"/>
    <property type="match status" value="1"/>
</dbReference>
<evidence type="ECO:0000256" key="7">
    <source>
        <dbReference type="ARBA" id="ARBA00023027"/>
    </source>
</evidence>
<dbReference type="HAMAP" id="MF_00193">
    <property type="entry name" value="NadE_ammonia_dep"/>
    <property type="match status" value="1"/>
</dbReference>
<comment type="caution">
    <text evidence="12">The sequence shown here is derived from an EMBL/GenBank/DDBJ whole genome shotgun (WGS) entry which is preliminary data.</text>
</comment>
<feature type="binding site" description="in other chain" evidence="8">
    <location>
        <begin position="229"/>
        <end position="230"/>
    </location>
    <ligand>
        <name>deamido-NAD(+)</name>
        <dbReference type="ChEBI" id="CHEBI:58437"/>
        <note>ligand shared between two neighboring subunits</note>
    </ligand>
</feature>
<keyword evidence="2 8" id="KW-0436">Ligase</keyword>
<feature type="domain" description="NAD/GMP synthase" evidence="11">
    <location>
        <begin position="8"/>
        <end position="234"/>
    </location>
</feature>
<keyword evidence="4 8" id="KW-0547">Nucleotide-binding</keyword>
<comment type="pathway">
    <text evidence="8">Cofactor biosynthesis; NAD(+) biosynthesis; NAD(+) from deamido-NAD(+) (ammonia route): step 1/1.</text>
</comment>
<evidence type="ECO:0000256" key="2">
    <source>
        <dbReference type="ARBA" id="ARBA00022598"/>
    </source>
</evidence>
<feature type="binding site" evidence="8">
    <location>
        <position position="161"/>
    </location>
    <ligand>
        <name>ATP</name>
        <dbReference type="ChEBI" id="CHEBI:30616"/>
    </ligand>
</feature>
<keyword evidence="13" id="KW-1185">Reference proteome</keyword>
<evidence type="ECO:0000256" key="9">
    <source>
        <dbReference type="RuleBase" id="RU003811"/>
    </source>
</evidence>
<protein>
    <recommendedName>
        <fullName evidence="8 10">NH(3)-dependent NAD(+) synthetase</fullName>
        <ecNumber evidence="8 10">6.3.1.5</ecNumber>
    </recommendedName>
</protein>
<feature type="binding site" evidence="8">
    <location>
        <begin position="30"/>
        <end position="37"/>
    </location>
    <ligand>
        <name>ATP</name>
        <dbReference type="ChEBI" id="CHEBI:30616"/>
    </ligand>
</feature>
<feature type="binding site" description="in other chain" evidence="8">
    <location>
        <position position="145"/>
    </location>
    <ligand>
        <name>deamido-NAD(+)</name>
        <dbReference type="ChEBI" id="CHEBI:58437"/>
        <note>ligand shared between two neighboring subunits</note>
    </ligand>
</feature>
<feature type="binding site" evidence="8">
    <location>
        <position position="137"/>
    </location>
    <ligand>
        <name>Mg(2+)</name>
        <dbReference type="ChEBI" id="CHEBI:18420"/>
    </ligand>
</feature>
<dbReference type="GO" id="GO:0046872">
    <property type="term" value="F:metal ion binding"/>
    <property type="evidence" value="ECO:0007669"/>
    <property type="project" value="UniProtKB-KW"/>
</dbReference>
<comment type="caution">
    <text evidence="8">Lacks conserved residue(s) required for the propagation of feature annotation.</text>
</comment>
<dbReference type="EC" id="6.3.1.5" evidence="8 10"/>
<dbReference type="AlphaFoldDB" id="A0A4Z0D3D8"/>
<evidence type="ECO:0000313" key="13">
    <source>
        <dbReference type="Proteomes" id="UP000298381"/>
    </source>
</evidence>
<feature type="binding site" evidence="8">
    <location>
        <position position="36"/>
    </location>
    <ligand>
        <name>Mg(2+)</name>
        <dbReference type="ChEBI" id="CHEBI:18420"/>
    </ligand>
</feature>
<dbReference type="GO" id="GO:0009435">
    <property type="term" value="P:NAD+ biosynthetic process"/>
    <property type="evidence" value="ECO:0007669"/>
    <property type="project" value="UniProtKB-UniRule"/>
</dbReference>
<dbReference type="InterPro" id="IPR003694">
    <property type="entry name" value="NAD_synthase"/>
</dbReference>
<dbReference type="GO" id="GO:0003952">
    <property type="term" value="F:NAD+ synthase (glutamine-hydrolyzing) activity"/>
    <property type="evidence" value="ECO:0007669"/>
    <property type="project" value="InterPro"/>
</dbReference>
<accession>A0A4Z0D3D8</accession>
<dbReference type="GO" id="GO:0008795">
    <property type="term" value="F:NAD+ synthase activity"/>
    <property type="evidence" value="ECO:0007669"/>
    <property type="project" value="UniProtKB-UniRule"/>
</dbReference>
<evidence type="ECO:0000313" key="12">
    <source>
        <dbReference type="EMBL" id="TFZ40077.1"/>
    </source>
</evidence>
<evidence type="ECO:0000256" key="10">
    <source>
        <dbReference type="RuleBase" id="RU003812"/>
    </source>
</evidence>
<dbReference type="Proteomes" id="UP000298381">
    <property type="component" value="Unassembled WGS sequence"/>
</dbReference>
<comment type="similarity">
    <text evidence="1 8 9">Belongs to the NAD synthetase family.</text>
</comment>
<comment type="subunit">
    <text evidence="8">Homodimer.</text>
</comment>
<dbReference type="PANTHER" id="PTHR23090:SF9">
    <property type="entry name" value="GLUTAMINE-DEPENDENT NAD(+) SYNTHETASE"/>
    <property type="match status" value="1"/>
</dbReference>
<keyword evidence="6 8" id="KW-0460">Magnesium</keyword>
<evidence type="ECO:0000256" key="5">
    <source>
        <dbReference type="ARBA" id="ARBA00022840"/>
    </source>
</evidence>
<dbReference type="UniPathway" id="UPA00253">
    <property type="reaction ID" value="UER00333"/>
</dbReference>
<dbReference type="PANTHER" id="PTHR23090">
    <property type="entry name" value="NH 3 /GLUTAMINE-DEPENDENT NAD + SYNTHETASE"/>
    <property type="match status" value="1"/>
</dbReference>
<evidence type="ECO:0000256" key="3">
    <source>
        <dbReference type="ARBA" id="ARBA00022723"/>
    </source>
</evidence>
<keyword evidence="3 8" id="KW-0479">Metal-binding</keyword>
<reference evidence="12 13" key="1">
    <citation type="submission" date="2019-03" db="EMBL/GenBank/DDBJ databases">
        <title>Draft genome sequence data and analysis of a Fermenting Bacterium, Soehngenia longevitae strain 1933PT, isolated from petroleum reservoir in Azerbaijan.</title>
        <authorList>
            <person name="Grouzdev D.S."/>
            <person name="Bidzhieva S.K."/>
            <person name="Sokolova D.S."/>
            <person name="Tourova T.P."/>
            <person name="Poltaraus A.B."/>
            <person name="Nazina T.N."/>
        </authorList>
    </citation>
    <scope>NUCLEOTIDE SEQUENCE [LARGE SCALE GENOMIC DNA]</scope>
    <source>
        <strain evidence="12 13">1933P</strain>
    </source>
</reference>
<evidence type="ECO:0000256" key="6">
    <source>
        <dbReference type="ARBA" id="ARBA00022842"/>
    </source>
</evidence>
<dbReference type="Pfam" id="PF02540">
    <property type="entry name" value="NAD_synthase"/>
    <property type="match status" value="1"/>
</dbReference>
<dbReference type="EMBL" id="SRIB01000007">
    <property type="protein sequence ID" value="TFZ40077.1"/>
    <property type="molecule type" value="Genomic_DNA"/>
</dbReference>
<dbReference type="InterPro" id="IPR022926">
    <property type="entry name" value="NH(3)-dep_NAD(+)_synth"/>
</dbReference>
<feature type="binding site" description="in other chain" evidence="8">
    <location>
        <position position="112"/>
    </location>
    <ligand>
        <name>deamido-NAD(+)</name>
        <dbReference type="ChEBI" id="CHEBI:58437"/>
        <note>ligand shared between two neighboring subunits</note>
    </ligand>
</feature>
<keyword evidence="7 8" id="KW-0520">NAD</keyword>
<comment type="catalytic activity">
    <reaction evidence="8 10">
        <text>deamido-NAD(+) + NH4(+) + ATP = AMP + diphosphate + NAD(+) + H(+)</text>
        <dbReference type="Rhea" id="RHEA:21188"/>
        <dbReference type="ChEBI" id="CHEBI:15378"/>
        <dbReference type="ChEBI" id="CHEBI:28938"/>
        <dbReference type="ChEBI" id="CHEBI:30616"/>
        <dbReference type="ChEBI" id="CHEBI:33019"/>
        <dbReference type="ChEBI" id="CHEBI:57540"/>
        <dbReference type="ChEBI" id="CHEBI:58437"/>
        <dbReference type="ChEBI" id="CHEBI:456215"/>
        <dbReference type="EC" id="6.3.1.5"/>
    </reaction>
</comment>
<dbReference type="CDD" id="cd00553">
    <property type="entry name" value="NAD_synthase"/>
    <property type="match status" value="1"/>
</dbReference>
<gene>
    <name evidence="8 12" type="primary">nadE</name>
    <name evidence="12" type="ORF">E4100_06135</name>
</gene>
<organism evidence="12 13">
    <name type="scientific">Soehngenia longivitae</name>
    <dbReference type="NCBI Taxonomy" id="2562294"/>
    <lineage>
        <taxon>Bacteria</taxon>
        <taxon>Bacillati</taxon>
        <taxon>Bacillota</taxon>
        <taxon>Tissierellia</taxon>
        <taxon>Tissierellales</taxon>
        <taxon>Tissierellaceae</taxon>
        <taxon>Soehngenia</taxon>
    </lineage>
</organism>
<comment type="function">
    <text evidence="8">Catalyzes the ATP-dependent amidation of deamido-NAD to form NAD. Uses ammonia as a nitrogen source.</text>
</comment>
<dbReference type="InterPro" id="IPR022310">
    <property type="entry name" value="NAD/GMP_synthase"/>
</dbReference>
<feature type="binding site" evidence="8">
    <location>
        <position position="183"/>
    </location>
    <ligand>
        <name>ATP</name>
        <dbReference type="ChEBI" id="CHEBI:30616"/>
    </ligand>
</feature>
<evidence type="ECO:0000256" key="8">
    <source>
        <dbReference type="HAMAP-Rule" id="MF_00193"/>
    </source>
</evidence>
<dbReference type="InterPro" id="IPR014729">
    <property type="entry name" value="Rossmann-like_a/b/a_fold"/>
</dbReference>
<name>A0A4Z0D3D8_9FIRM</name>
<dbReference type="GO" id="GO:0005737">
    <property type="term" value="C:cytoplasm"/>
    <property type="evidence" value="ECO:0007669"/>
    <property type="project" value="InterPro"/>
</dbReference>
<evidence type="ECO:0000256" key="4">
    <source>
        <dbReference type="ARBA" id="ARBA00022741"/>
    </source>
</evidence>
<proteinExistence type="inferred from homology"/>
<dbReference type="GO" id="GO:0005524">
    <property type="term" value="F:ATP binding"/>
    <property type="evidence" value="ECO:0007669"/>
    <property type="project" value="UniProtKB-UniRule"/>
</dbReference>
<dbReference type="GO" id="GO:0004359">
    <property type="term" value="F:glutaminase activity"/>
    <property type="evidence" value="ECO:0007669"/>
    <property type="project" value="InterPro"/>
</dbReference>
<sequence>MKDPNKEIESIVQWLKEKVSSAGAKGLVFGLSGGIDSAVIAGISKLAFPNESLGVIMPINSNVQDESDALLVAKTLDLDTINIDLSGIYQSFLKSLPFEGENPMAKANLKPRLRMMTLYFFAQEMNYLVCGSSNKSELEIGYFTKYGDSGVDLLPLADFVKSEVRQLAEELKVPRDIIIKPPTAGLWEGQTDEKELGFSYDVLDKYIKTGEGPEDVVERIKELHEKSKHKREFPPIYKKISEN</sequence>